<sequence length="323" mass="34237">MSSTDRIPLGIAFMLGFCALAPMIDVSSKLAAQSVPVGEITLARFVVQAALMAPLVWWQGQSFRLRGRALQLTLLRAAVSILSTYCFVAAVRVMPIADALAIVFVEPFLILGLGWLIWHEQVGPRRIVASGVGFLGALLVIQPSFATFGAVAFFPLGTALGFALYILITRQLAPLQHPIEMQFHTAFVAMALWAPVIWLAKGSGLPALDPVRPEGWAWAFLIGVGGFATLSHILIGFGLRFAPAATLAPLHYLEIVSAATVGYLFFGNFPDALTWAGIGVIVASGLYIIHRERVLAKRPAPAPAPPLPAGPAAGSPASAAPRS</sequence>
<dbReference type="InterPro" id="IPR000620">
    <property type="entry name" value="EamA_dom"/>
</dbReference>
<dbReference type="SUPFAM" id="SSF103481">
    <property type="entry name" value="Multidrug resistance efflux transporter EmrE"/>
    <property type="match status" value="2"/>
</dbReference>
<evidence type="ECO:0000259" key="3">
    <source>
        <dbReference type="Pfam" id="PF00892"/>
    </source>
</evidence>
<feature type="transmembrane region" description="Helical" evidence="2">
    <location>
        <begin position="151"/>
        <end position="169"/>
    </location>
</feature>
<protein>
    <submittedName>
        <fullName evidence="4">DMT family transporter</fullName>
    </submittedName>
</protein>
<proteinExistence type="predicted"/>
<feature type="compositionally biased region" description="Pro residues" evidence="1">
    <location>
        <begin position="300"/>
        <end position="309"/>
    </location>
</feature>
<feature type="transmembrane region" description="Helical" evidence="2">
    <location>
        <begin position="215"/>
        <end position="235"/>
    </location>
</feature>
<dbReference type="Pfam" id="PF00892">
    <property type="entry name" value="EamA"/>
    <property type="match status" value="2"/>
</dbReference>
<keyword evidence="2" id="KW-0812">Transmembrane</keyword>
<dbReference type="EMBL" id="JBHRSK010000002">
    <property type="protein sequence ID" value="MFC2966729.1"/>
    <property type="molecule type" value="Genomic_DNA"/>
</dbReference>
<feature type="region of interest" description="Disordered" evidence="1">
    <location>
        <begin position="299"/>
        <end position="323"/>
    </location>
</feature>
<accession>A0ABV7ABR6</accession>
<dbReference type="Gene3D" id="1.10.3730.20">
    <property type="match status" value="1"/>
</dbReference>
<evidence type="ECO:0000313" key="4">
    <source>
        <dbReference type="EMBL" id="MFC2966729.1"/>
    </source>
</evidence>
<keyword evidence="2" id="KW-0472">Membrane</keyword>
<dbReference type="PANTHER" id="PTHR22911">
    <property type="entry name" value="ACYL-MALONYL CONDENSING ENZYME-RELATED"/>
    <property type="match status" value="1"/>
</dbReference>
<gene>
    <name evidence="4" type="ORF">ACFOES_01355</name>
</gene>
<evidence type="ECO:0000256" key="1">
    <source>
        <dbReference type="SAM" id="MobiDB-lite"/>
    </source>
</evidence>
<feature type="domain" description="EamA" evidence="3">
    <location>
        <begin position="9"/>
        <end position="141"/>
    </location>
</feature>
<evidence type="ECO:0000256" key="2">
    <source>
        <dbReference type="SAM" id="Phobius"/>
    </source>
</evidence>
<feature type="transmembrane region" description="Helical" evidence="2">
    <location>
        <begin position="42"/>
        <end position="60"/>
    </location>
</feature>
<feature type="transmembrane region" description="Helical" evidence="2">
    <location>
        <begin position="99"/>
        <end position="118"/>
    </location>
</feature>
<reference evidence="5" key="1">
    <citation type="journal article" date="2019" name="Int. J. Syst. Evol. Microbiol.">
        <title>The Global Catalogue of Microorganisms (GCM) 10K type strain sequencing project: providing services to taxonomists for standard genome sequencing and annotation.</title>
        <authorList>
            <consortium name="The Broad Institute Genomics Platform"/>
            <consortium name="The Broad Institute Genome Sequencing Center for Infectious Disease"/>
            <person name="Wu L."/>
            <person name="Ma J."/>
        </authorList>
    </citation>
    <scope>NUCLEOTIDE SEQUENCE [LARGE SCALE GENOMIC DNA]</scope>
    <source>
        <strain evidence="5">KCTC 62192</strain>
    </source>
</reference>
<dbReference type="PANTHER" id="PTHR22911:SF103">
    <property type="entry name" value="BLR2811 PROTEIN"/>
    <property type="match status" value="1"/>
</dbReference>
<dbReference type="Proteomes" id="UP001595443">
    <property type="component" value="Unassembled WGS sequence"/>
</dbReference>
<evidence type="ECO:0000313" key="5">
    <source>
        <dbReference type="Proteomes" id="UP001595443"/>
    </source>
</evidence>
<feature type="transmembrane region" description="Helical" evidence="2">
    <location>
        <begin position="127"/>
        <end position="145"/>
    </location>
</feature>
<feature type="transmembrane region" description="Helical" evidence="2">
    <location>
        <begin position="181"/>
        <end position="200"/>
    </location>
</feature>
<dbReference type="InterPro" id="IPR037185">
    <property type="entry name" value="EmrE-like"/>
</dbReference>
<organism evidence="4 5">
    <name type="scientific">Acidimangrovimonas pyrenivorans</name>
    <dbReference type="NCBI Taxonomy" id="2030798"/>
    <lineage>
        <taxon>Bacteria</taxon>
        <taxon>Pseudomonadati</taxon>
        <taxon>Pseudomonadota</taxon>
        <taxon>Alphaproteobacteria</taxon>
        <taxon>Rhodobacterales</taxon>
        <taxon>Paracoccaceae</taxon>
        <taxon>Acidimangrovimonas</taxon>
    </lineage>
</organism>
<name>A0ABV7ABR6_9RHOB</name>
<feature type="domain" description="EamA" evidence="3">
    <location>
        <begin position="153"/>
        <end position="286"/>
    </location>
</feature>
<keyword evidence="2" id="KW-1133">Transmembrane helix</keyword>
<feature type="transmembrane region" description="Helical" evidence="2">
    <location>
        <begin position="272"/>
        <end position="289"/>
    </location>
</feature>
<feature type="compositionally biased region" description="Low complexity" evidence="1">
    <location>
        <begin position="310"/>
        <end position="323"/>
    </location>
</feature>
<feature type="transmembrane region" description="Helical" evidence="2">
    <location>
        <begin position="72"/>
        <end position="93"/>
    </location>
</feature>
<dbReference type="RefSeq" id="WP_377831217.1">
    <property type="nucleotide sequence ID" value="NZ_JBHRSK010000002.1"/>
</dbReference>
<keyword evidence="5" id="KW-1185">Reference proteome</keyword>
<feature type="transmembrane region" description="Helical" evidence="2">
    <location>
        <begin position="247"/>
        <end position="266"/>
    </location>
</feature>
<comment type="caution">
    <text evidence="4">The sequence shown here is derived from an EMBL/GenBank/DDBJ whole genome shotgun (WGS) entry which is preliminary data.</text>
</comment>